<evidence type="ECO:0000313" key="3">
    <source>
        <dbReference type="Proteomes" id="UP001525379"/>
    </source>
</evidence>
<protein>
    <recommendedName>
        <fullName evidence="4">ABC transporter ATP-binding protein</fullName>
    </recommendedName>
</protein>
<dbReference type="EMBL" id="JALXSQ010000045">
    <property type="protein sequence ID" value="MCT2043460.1"/>
    <property type="molecule type" value="Genomic_DNA"/>
</dbReference>
<keyword evidence="3" id="KW-1185">Reference proteome</keyword>
<feature type="region of interest" description="Disordered" evidence="1">
    <location>
        <begin position="212"/>
        <end position="257"/>
    </location>
</feature>
<reference evidence="2 3" key="1">
    <citation type="submission" date="2022-04" db="EMBL/GenBank/DDBJ databases">
        <title>Human microbiome associated bacterial genomes.</title>
        <authorList>
            <person name="Sandstrom S."/>
            <person name="Salamzade R."/>
            <person name="Kalan L.R."/>
        </authorList>
    </citation>
    <scope>NUCLEOTIDE SEQUENCE [LARGE SCALE GENOMIC DNA]</scope>
    <source>
        <strain evidence="3">p3-SID1799</strain>
    </source>
</reference>
<proteinExistence type="predicted"/>
<evidence type="ECO:0000256" key="1">
    <source>
        <dbReference type="SAM" id="MobiDB-lite"/>
    </source>
</evidence>
<accession>A0ABT2HYR7</accession>
<feature type="compositionally biased region" description="Low complexity" evidence="1">
    <location>
        <begin position="212"/>
        <end position="224"/>
    </location>
</feature>
<evidence type="ECO:0000313" key="2">
    <source>
        <dbReference type="EMBL" id="MCT2043460.1"/>
    </source>
</evidence>
<comment type="caution">
    <text evidence="2">The sequence shown here is derived from an EMBL/GenBank/DDBJ whole genome shotgun (WGS) entry which is preliminary data.</text>
</comment>
<gene>
    <name evidence="2" type="ORF">M3D15_08995</name>
</gene>
<name>A0ABT2HYR7_9MICO</name>
<dbReference type="RefSeq" id="WP_260104616.1">
    <property type="nucleotide sequence ID" value="NZ_JALXSQ010000045.1"/>
</dbReference>
<sequence>MRATLHQVSKGRHSEILAPTSCILESGKITVVGSDTDQGPSVLSLILAGRMRVNHGSIHLEGGHSRRRLRRVAALIDTPAVCEPAPTVRLRNVVSEELLFARHLSTPLAAQRWLDDHSFEEYAGRPMMNVPAMARLKVLTELALERPGIELIVWTTPERHGADLHEMLEYAKSVTDRGYALAMVCGTTTERLVLEALAHADAHPKHLAELAATPSPSSQAGSSSFEQLVYEPFAPNDAHEPAPEQPANLNAPKEHTA</sequence>
<evidence type="ECO:0008006" key="4">
    <source>
        <dbReference type="Google" id="ProtNLM"/>
    </source>
</evidence>
<dbReference type="Proteomes" id="UP001525379">
    <property type="component" value="Unassembled WGS sequence"/>
</dbReference>
<organism evidence="2 3">
    <name type="scientific">Pseudoclavibacter albus</name>
    <dbReference type="NCBI Taxonomy" id="272241"/>
    <lineage>
        <taxon>Bacteria</taxon>
        <taxon>Bacillati</taxon>
        <taxon>Actinomycetota</taxon>
        <taxon>Actinomycetes</taxon>
        <taxon>Micrococcales</taxon>
        <taxon>Microbacteriaceae</taxon>
        <taxon>Pseudoclavibacter</taxon>
    </lineage>
</organism>